<dbReference type="InterPro" id="IPR016167">
    <property type="entry name" value="FAD-bd_PCMH_sub1"/>
</dbReference>
<dbReference type="Pfam" id="PF00941">
    <property type="entry name" value="FAD_binding_5"/>
    <property type="match status" value="1"/>
</dbReference>
<evidence type="ECO:0000256" key="1">
    <source>
        <dbReference type="ARBA" id="ARBA00022630"/>
    </source>
</evidence>
<dbReference type="EMBL" id="RJKE01000001">
    <property type="protein sequence ID" value="ROO89081.1"/>
    <property type="molecule type" value="Genomic_DNA"/>
</dbReference>
<proteinExistence type="predicted"/>
<dbReference type="InterPro" id="IPR005107">
    <property type="entry name" value="CO_DH_flav_C"/>
</dbReference>
<dbReference type="Gene3D" id="3.30.465.10">
    <property type="match status" value="1"/>
</dbReference>
<evidence type="ECO:0000313" key="5">
    <source>
        <dbReference type="EMBL" id="ROO89081.1"/>
    </source>
</evidence>
<dbReference type="GO" id="GO:0016491">
    <property type="term" value="F:oxidoreductase activity"/>
    <property type="evidence" value="ECO:0007669"/>
    <property type="project" value="UniProtKB-KW"/>
</dbReference>
<dbReference type="InterPro" id="IPR002346">
    <property type="entry name" value="Mopterin_DH_FAD-bd"/>
</dbReference>
<dbReference type="SMART" id="SM01092">
    <property type="entry name" value="CO_deh_flav_C"/>
    <property type="match status" value="1"/>
</dbReference>
<dbReference type="InterPro" id="IPR051312">
    <property type="entry name" value="Diverse_Substr_Oxidored"/>
</dbReference>
<feature type="domain" description="FAD-binding PCMH-type" evidence="4">
    <location>
        <begin position="1"/>
        <end position="176"/>
    </location>
</feature>
<reference evidence="5 6" key="1">
    <citation type="submission" date="2018-11" db="EMBL/GenBank/DDBJ databases">
        <title>Sequencing the genomes of 1000 actinobacteria strains.</title>
        <authorList>
            <person name="Klenk H.-P."/>
        </authorList>
    </citation>
    <scope>NUCLEOTIDE SEQUENCE [LARGE SCALE GENOMIC DNA]</scope>
    <source>
        <strain evidence="5 6">DSM 44254</strain>
    </source>
</reference>
<dbReference type="SUPFAM" id="SSF56176">
    <property type="entry name" value="FAD-binding/transporter-associated domain-like"/>
    <property type="match status" value="1"/>
</dbReference>
<dbReference type="Proteomes" id="UP000272400">
    <property type="component" value="Unassembled WGS sequence"/>
</dbReference>
<keyword evidence="2" id="KW-0274">FAD</keyword>
<organism evidence="5 6">
    <name type="scientific">Actinocorallia herbida</name>
    <dbReference type="NCBI Taxonomy" id="58109"/>
    <lineage>
        <taxon>Bacteria</taxon>
        <taxon>Bacillati</taxon>
        <taxon>Actinomycetota</taxon>
        <taxon>Actinomycetes</taxon>
        <taxon>Streptosporangiales</taxon>
        <taxon>Thermomonosporaceae</taxon>
        <taxon>Actinocorallia</taxon>
    </lineage>
</organism>
<dbReference type="OrthoDB" id="9793944at2"/>
<accession>A0A3N1D6B2</accession>
<evidence type="ECO:0000256" key="3">
    <source>
        <dbReference type="ARBA" id="ARBA00023002"/>
    </source>
</evidence>
<dbReference type="Gene3D" id="3.30.43.10">
    <property type="entry name" value="Uridine Diphospho-n-acetylenolpyruvylglucosamine Reductase, domain 2"/>
    <property type="match status" value="1"/>
</dbReference>
<dbReference type="SUPFAM" id="SSF55447">
    <property type="entry name" value="CO dehydrogenase flavoprotein C-terminal domain-like"/>
    <property type="match status" value="1"/>
</dbReference>
<dbReference type="PANTHER" id="PTHR42659:SF2">
    <property type="entry name" value="XANTHINE DEHYDROGENASE SUBUNIT C-RELATED"/>
    <property type="match status" value="1"/>
</dbReference>
<dbReference type="InterPro" id="IPR016166">
    <property type="entry name" value="FAD-bd_PCMH"/>
</dbReference>
<dbReference type="InterPro" id="IPR036318">
    <property type="entry name" value="FAD-bd_PCMH-like_sf"/>
</dbReference>
<dbReference type="PANTHER" id="PTHR42659">
    <property type="entry name" value="XANTHINE DEHYDROGENASE SUBUNIT C-RELATED"/>
    <property type="match status" value="1"/>
</dbReference>
<dbReference type="PROSITE" id="PS51387">
    <property type="entry name" value="FAD_PCMH"/>
    <property type="match status" value="1"/>
</dbReference>
<comment type="caution">
    <text evidence="5">The sequence shown here is derived from an EMBL/GenBank/DDBJ whole genome shotgun (WGS) entry which is preliminary data.</text>
</comment>
<dbReference type="Pfam" id="PF03450">
    <property type="entry name" value="CO_deh_flav_C"/>
    <property type="match status" value="1"/>
</dbReference>
<evidence type="ECO:0000313" key="6">
    <source>
        <dbReference type="Proteomes" id="UP000272400"/>
    </source>
</evidence>
<evidence type="ECO:0000256" key="2">
    <source>
        <dbReference type="ARBA" id="ARBA00022827"/>
    </source>
</evidence>
<dbReference type="Gene3D" id="3.30.390.50">
    <property type="entry name" value="CO dehydrogenase flavoprotein, C-terminal domain"/>
    <property type="match status" value="1"/>
</dbReference>
<name>A0A3N1D6B2_9ACTN</name>
<dbReference type="GO" id="GO:0071949">
    <property type="term" value="F:FAD binding"/>
    <property type="evidence" value="ECO:0007669"/>
    <property type="project" value="InterPro"/>
</dbReference>
<keyword evidence="1" id="KW-0285">Flavoprotein</keyword>
<gene>
    <name evidence="5" type="ORF">EDD29_6768</name>
</gene>
<dbReference type="AlphaFoldDB" id="A0A3N1D6B2"/>
<dbReference type="InterPro" id="IPR016169">
    <property type="entry name" value="FAD-bd_PCMH_sub2"/>
</dbReference>
<protein>
    <submittedName>
        <fullName evidence="5">Carbon-monoxide dehydrogenase medium subunit</fullName>
    </submittedName>
</protein>
<keyword evidence="3" id="KW-0560">Oxidoreductase</keyword>
<dbReference type="InterPro" id="IPR036683">
    <property type="entry name" value="CO_DH_flav_C_dom_sf"/>
</dbReference>
<sequence length="294" mass="30155">MKPAPFTYRRAATLGEAVDLLAADPDAKVIAGGQSLVPMLNMRLARPGTLVDIGALSALDYVDVVAGRLEVGATATQADVAAHPLVRAHLPVLAAAIARIGHSQIRNRGTVCGSIAHHDPSAELPAVALALDAEILAFGPRGPVSYAAASFFTGTFDTALAADEIVTAVQFPLPAPATGWAFAEVARRSGDFALVGCVALLRTDAAGTVEEARLALFGVASTPVRLPEAEDLLTGRPATAEAFEEAARVAAEHLDPGSDSHASADYRREVAAHLVATTLADAFARTPAGSTADA</sequence>
<keyword evidence="6" id="KW-1185">Reference proteome</keyword>
<evidence type="ECO:0000259" key="4">
    <source>
        <dbReference type="PROSITE" id="PS51387"/>
    </source>
</evidence>